<comment type="similarity">
    <text evidence="6">Belongs to the methyltransferase superfamily. RNA methyltransferase RsmG family.</text>
</comment>
<keyword evidence="2 6" id="KW-0698">rRNA processing</keyword>
<feature type="binding site" evidence="6">
    <location>
        <begin position="136"/>
        <end position="137"/>
    </location>
    <ligand>
        <name>S-adenosyl-L-methionine</name>
        <dbReference type="ChEBI" id="CHEBI:59789"/>
    </ligand>
</feature>
<dbReference type="AlphaFoldDB" id="A0A7C4EKG0"/>
<dbReference type="InterPro" id="IPR003682">
    <property type="entry name" value="rRNA_ssu_MeTfrase_G"/>
</dbReference>
<dbReference type="Gene3D" id="3.40.50.150">
    <property type="entry name" value="Vaccinia Virus protein VP39"/>
    <property type="match status" value="1"/>
</dbReference>
<organism evidence="7">
    <name type="scientific">Fundidesulfovibrio putealis</name>
    <dbReference type="NCBI Taxonomy" id="270496"/>
    <lineage>
        <taxon>Bacteria</taxon>
        <taxon>Pseudomonadati</taxon>
        <taxon>Thermodesulfobacteriota</taxon>
        <taxon>Desulfovibrionia</taxon>
        <taxon>Desulfovibrionales</taxon>
        <taxon>Desulfovibrionaceae</taxon>
        <taxon>Fundidesulfovibrio</taxon>
    </lineage>
</organism>
<accession>A0A7C4EKG0</accession>
<gene>
    <name evidence="6" type="primary">rsmG</name>
    <name evidence="7" type="ORF">ENR59_10645</name>
</gene>
<dbReference type="GO" id="GO:0005829">
    <property type="term" value="C:cytosol"/>
    <property type="evidence" value="ECO:0007669"/>
    <property type="project" value="TreeGrafter"/>
</dbReference>
<evidence type="ECO:0000256" key="3">
    <source>
        <dbReference type="ARBA" id="ARBA00022603"/>
    </source>
</evidence>
<feature type="binding site" evidence="6">
    <location>
        <position position="149"/>
    </location>
    <ligand>
        <name>S-adenosyl-L-methionine</name>
        <dbReference type="ChEBI" id="CHEBI:59789"/>
    </ligand>
</feature>
<evidence type="ECO:0000256" key="6">
    <source>
        <dbReference type="HAMAP-Rule" id="MF_00074"/>
    </source>
</evidence>
<dbReference type="PANTHER" id="PTHR31760">
    <property type="entry name" value="S-ADENOSYL-L-METHIONINE-DEPENDENT METHYLTRANSFERASES SUPERFAMILY PROTEIN"/>
    <property type="match status" value="1"/>
</dbReference>
<keyword evidence="3 6" id="KW-0489">Methyltransferase</keyword>
<dbReference type="Pfam" id="PF02527">
    <property type="entry name" value="GidB"/>
    <property type="match status" value="1"/>
</dbReference>
<evidence type="ECO:0000256" key="5">
    <source>
        <dbReference type="ARBA" id="ARBA00022691"/>
    </source>
</evidence>
<sequence>MATGNPAPEEVSRASSALGRELTAGQASALSVYLGLLETWNRKTNLVGPRRWPDMLSELVADSWHLADLLGGLALPEDCVTIDFGAGAGIPGVPLRVFWDAGRYVLVEPRAKRAAFLRQCAAMMRLKTTEVYEGRAEEVNENAQVCLSRAFQPWREFLETSRRFLQKSPGGGPGPFVVVFAGGAAPEGGLPKGYQLAVSRRYPRPGGEGYFWVFAPSIASS</sequence>
<comment type="function">
    <text evidence="6">Specifically methylates the N7 position of a guanine in 16S rRNA.</text>
</comment>
<dbReference type="HAMAP" id="MF_00074">
    <property type="entry name" value="16SrRNA_methyltr_G"/>
    <property type="match status" value="1"/>
</dbReference>
<comment type="subcellular location">
    <subcellularLocation>
        <location evidence="6">Cytoplasm</location>
    </subcellularLocation>
</comment>
<comment type="caution">
    <text evidence="6">Lacks conserved residue(s) required for the propagation of feature annotation.</text>
</comment>
<dbReference type="GO" id="GO:0070043">
    <property type="term" value="F:rRNA (guanine-N7-)-methyltransferase activity"/>
    <property type="evidence" value="ECO:0007669"/>
    <property type="project" value="UniProtKB-UniRule"/>
</dbReference>
<dbReference type="SUPFAM" id="SSF53335">
    <property type="entry name" value="S-adenosyl-L-methionine-dependent methyltransferases"/>
    <property type="match status" value="1"/>
</dbReference>
<keyword evidence="5 6" id="KW-0949">S-adenosyl-L-methionine</keyword>
<comment type="caution">
    <text evidence="7">The sequence shown here is derived from an EMBL/GenBank/DDBJ whole genome shotgun (WGS) entry which is preliminary data.</text>
</comment>
<protein>
    <recommendedName>
        <fullName evidence="6">Ribosomal RNA small subunit methyltransferase G</fullName>
        <ecNumber evidence="6">2.1.1.-</ecNumber>
    </recommendedName>
    <alternativeName>
        <fullName evidence="6">16S rRNA 7-methylguanosine methyltransferase</fullName>
        <shortName evidence="6">16S rRNA m7G methyltransferase</shortName>
    </alternativeName>
</protein>
<keyword evidence="4 6" id="KW-0808">Transferase</keyword>
<dbReference type="EMBL" id="DSRP01000740">
    <property type="protein sequence ID" value="HGG93391.1"/>
    <property type="molecule type" value="Genomic_DNA"/>
</dbReference>
<dbReference type="EC" id="2.1.1.-" evidence="6"/>
<dbReference type="InterPro" id="IPR029063">
    <property type="entry name" value="SAM-dependent_MTases_sf"/>
</dbReference>
<proteinExistence type="inferred from homology"/>
<evidence type="ECO:0000256" key="1">
    <source>
        <dbReference type="ARBA" id="ARBA00022490"/>
    </source>
</evidence>
<feature type="binding site" evidence="6">
    <location>
        <position position="85"/>
    </location>
    <ligand>
        <name>S-adenosyl-L-methionine</name>
        <dbReference type="ChEBI" id="CHEBI:59789"/>
    </ligand>
</feature>
<evidence type="ECO:0000256" key="4">
    <source>
        <dbReference type="ARBA" id="ARBA00022679"/>
    </source>
</evidence>
<reference evidence="7" key="1">
    <citation type="journal article" date="2020" name="mSystems">
        <title>Genome- and Community-Level Interaction Insights into Carbon Utilization and Element Cycling Functions of Hydrothermarchaeota in Hydrothermal Sediment.</title>
        <authorList>
            <person name="Zhou Z."/>
            <person name="Liu Y."/>
            <person name="Xu W."/>
            <person name="Pan J."/>
            <person name="Luo Z.H."/>
            <person name="Li M."/>
        </authorList>
    </citation>
    <scope>NUCLEOTIDE SEQUENCE [LARGE SCALE GENOMIC DNA]</scope>
    <source>
        <strain evidence="7">SpSt-413</strain>
    </source>
</reference>
<keyword evidence="1 6" id="KW-0963">Cytoplasm</keyword>
<name>A0A7C4EKG0_9BACT</name>
<evidence type="ECO:0000313" key="7">
    <source>
        <dbReference type="EMBL" id="HGG93391.1"/>
    </source>
</evidence>
<evidence type="ECO:0000256" key="2">
    <source>
        <dbReference type="ARBA" id="ARBA00022552"/>
    </source>
</evidence>
<dbReference type="PANTHER" id="PTHR31760:SF0">
    <property type="entry name" value="S-ADENOSYL-L-METHIONINE-DEPENDENT METHYLTRANSFERASES SUPERFAMILY PROTEIN"/>
    <property type="match status" value="1"/>
</dbReference>